<dbReference type="HOGENOM" id="CLU_391622_0_0_2"/>
<evidence type="ECO:0000313" key="3">
    <source>
        <dbReference type="Proteomes" id="UP000007954"/>
    </source>
</evidence>
<protein>
    <submittedName>
        <fullName evidence="2">CRISPR-associated protein Cas8b</fullName>
    </submittedName>
</protein>
<dbReference type="KEGG" id="hwc:Hqrw_2359"/>
<feature type="region of interest" description="Disordered" evidence="1">
    <location>
        <begin position="106"/>
        <end position="126"/>
    </location>
</feature>
<evidence type="ECO:0000256" key="1">
    <source>
        <dbReference type="SAM" id="MobiDB-lite"/>
    </source>
</evidence>
<organism evidence="2 3">
    <name type="scientific">Haloquadratum walsbyi (strain DSM 16854 / JCM 12705 / C23)</name>
    <dbReference type="NCBI Taxonomy" id="768065"/>
    <lineage>
        <taxon>Archaea</taxon>
        <taxon>Methanobacteriati</taxon>
        <taxon>Methanobacteriota</taxon>
        <taxon>Stenosarchaea group</taxon>
        <taxon>Halobacteria</taxon>
        <taxon>Halobacteriales</taxon>
        <taxon>Haloferacaceae</taxon>
        <taxon>Haloquadratum</taxon>
    </lineage>
</organism>
<dbReference type="Proteomes" id="UP000007954">
    <property type="component" value="Chromosome"/>
</dbReference>
<dbReference type="OrthoDB" id="193050at2157"/>
<reference evidence="2 3" key="1">
    <citation type="journal article" date="2011" name="PLoS ONE">
        <title>Haloquadratum walsbyi: limited diversity in a global pond.</title>
        <authorList>
            <person name="Dyall-Smith M."/>
            <person name="Pfeiffer F."/>
            <person name="Klee K."/>
            <person name="Palm P."/>
            <person name="Gross K."/>
            <person name="Schuster S.C."/>
            <person name="Rampp M."/>
            <person name="Oesterhelt D."/>
        </authorList>
    </citation>
    <scope>NUCLEOTIDE SEQUENCE [LARGE SCALE GENOMIC DNA]</scope>
    <source>
        <strain evidence="3">DSM 16854 / JCM 12705 / C23</strain>
    </source>
</reference>
<dbReference type="Pfam" id="PF09484">
    <property type="entry name" value="Cas_TM1802"/>
    <property type="match status" value="1"/>
</dbReference>
<name>G0LIH1_HALWC</name>
<accession>G0LIH1</accession>
<dbReference type="GeneID" id="12447073"/>
<proteinExistence type="predicted"/>
<evidence type="ECO:0000313" key="2">
    <source>
        <dbReference type="EMBL" id="CCC40223.1"/>
    </source>
</evidence>
<dbReference type="RefSeq" id="WP_014555903.1">
    <property type="nucleotide sequence ID" value="NC_017459.1"/>
</dbReference>
<dbReference type="InterPro" id="IPR013389">
    <property type="entry name" value="CRISPR-assoc_prot_Cas8b"/>
</dbReference>
<gene>
    <name evidence="2" type="primary">cas8b</name>
    <name evidence="2" type="synonym">csh1</name>
    <name evidence="2" type="ordered locus">Hqrw_2359</name>
</gene>
<sequence>MDTEALEDVADETIRSTIPRRPVASLRDIEVLYGALYTLGRGLTGPYGAYLTPDAAADQIGNETLVVVRVDLRGEKATLVDPPVSLEMFPEDLVLRVAHSKYSAGNGDDYSITHQSGQTNGPEKQGDHALERLTSWSNQEAIEETASKHEDGWIIEKLAELGADDETEKKIREEVESLISEEGQLLHTVAIAFDDNRVNTTAQFQSNETWHYPGEIEVLQEAMAARKTGKFRTNTQGADDASGDGTCFVFDTDETVYGIVGDPMKHYLSKQMEKFPAFDADRSWQTQGLGRDAAVRAQNADTFLNACTTSAPGTSAFYLPYPTGKIDANSAKVLYELLSEQVNSDDEYSPVGSKYRRLKATDKLDAIRFSLVIVNKYQKDRWRVLAATPTASTHIIEDVTQQHLAVLDSRWVTEEKIFPKREKFSLLSIEEAESLSNVVSSVAYLGETCLGDDADDPSSNDFRFRGTAMIASGKQLRVEELLEEYVAKLVNKFDPDDQYPFPMATLTQQYVQLNALRACDLLTADDERLVIQSQHMSDQTSQATADNRQEQFEQFIEDHSALSDETRQGVFALGALIGRISRYQSDDGRSTTAISQYPIGNLTKHNIRRIATEVVESNVIYSEKEGYKQTMYGELMQAVADGLESTDQDELTLSTEDLRFHYAMGIAYGKNDPSTSDYKNE</sequence>
<dbReference type="EMBL" id="FR746099">
    <property type="protein sequence ID" value="CCC40223.1"/>
    <property type="molecule type" value="Genomic_DNA"/>
</dbReference>
<dbReference type="AlphaFoldDB" id="G0LIH1"/>
<feature type="compositionally biased region" description="Polar residues" evidence="1">
    <location>
        <begin position="112"/>
        <end position="122"/>
    </location>
</feature>